<keyword evidence="1" id="KW-0732">Signal</keyword>
<keyword evidence="3" id="KW-1185">Reference proteome</keyword>
<accession>A0A4Y8VH00</accession>
<proteinExistence type="predicted"/>
<dbReference type="GeneID" id="302995571"/>
<evidence type="ECO:0000256" key="1">
    <source>
        <dbReference type="SAM" id="SignalP"/>
    </source>
</evidence>
<comment type="caution">
    <text evidence="2">The sequence shown here is derived from an EMBL/GenBank/DDBJ whole genome shotgun (WGS) entry which is preliminary data.</text>
</comment>
<dbReference type="AlphaFoldDB" id="A0A4Y8VH00"/>
<evidence type="ECO:0008006" key="4">
    <source>
        <dbReference type="Google" id="ProtNLM"/>
    </source>
</evidence>
<dbReference type="RefSeq" id="WP_134843657.1">
    <property type="nucleotide sequence ID" value="NZ_SGVY01000024.1"/>
</dbReference>
<name>A0A4Y8VH00_9BACT</name>
<feature type="chain" id="PRO_5021315583" description="Pilus formation protein N-terminal domain-containing protein" evidence="1">
    <location>
        <begin position="19"/>
        <end position="242"/>
    </location>
</feature>
<evidence type="ECO:0000313" key="3">
    <source>
        <dbReference type="Proteomes" id="UP000297872"/>
    </source>
</evidence>
<sequence>MKIYRVLGVILVALCFFACNSNKENEYEYQPLTIDNYAEVSLGDTTNLIITGGSGNIVVEGNDKVDISTDQNDKQKITLIGKEIGTTNIFVRDKITNESCSIEVNVILPYLTLNFEIEKENHLNIIPHSLFALVASEDSICYVFSYNNMQFKYNDIPMMKGTYYISQNGTMLSFDLKGENSTFEHTFKVKNDNVAYLLSNMSSISTLPKTYLTASFTDVETGTDFPHVFIGNKFRKNLPKRE</sequence>
<dbReference type="OrthoDB" id="1029344at2"/>
<protein>
    <recommendedName>
        <fullName evidence="4">Pilus formation protein N-terminal domain-containing protein</fullName>
    </recommendedName>
</protein>
<reference evidence="2 3" key="1">
    <citation type="submission" date="2019-02" db="EMBL/GenBank/DDBJ databases">
        <title>Draft Genome Sequence of the Prevotella sp. BCRC 81118, Isolated from Human Feces.</title>
        <authorList>
            <person name="Huang C.-H."/>
        </authorList>
    </citation>
    <scope>NUCLEOTIDE SEQUENCE [LARGE SCALE GENOMIC DNA]</scope>
    <source>
        <strain evidence="2 3">BCRC 81118</strain>
    </source>
</reference>
<gene>
    <name evidence="2" type="ORF">EXN75_09765</name>
</gene>
<organism evidence="2 3">
    <name type="scientific">Segatella hominis</name>
    <dbReference type="NCBI Taxonomy" id="2518605"/>
    <lineage>
        <taxon>Bacteria</taxon>
        <taxon>Pseudomonadati</taxon>
        <taxon>Bacteroidota</taxon>
        <taxon>Bacteroidia</taxon>
        <taxon>Bacteroidales</taxon>
        <taxon>Prevotellaceae</taxon>
        <taxon>Segatella</taxon>
    </lineage>
</organism>
<evidence type="ECO:0000313" key="2">
    <source>
        <dbReference type="EMBL" id="TFH79647.1"/>
    </source>
</evidence>
<feature type="signal peptide" evidence="1">
    <location>
        <begin position="1"/>
        <end position="18"/>
    </location>
</feature>
<dbReference type="Proteomes" id="UP000297872">
    <property type="component" value="Unassembled WGS sequence"/>
</dbReference>
<dbReference type="EMBL" id="SGVY01000024">
    <property type="protein sequence ID" value="TFH79647.1"/>
    <property type="molecule type" value="Genomic_DNA"/>
</dbReference>